<protein>
    <recommendedName>
        <fullName evidence="4">DUF4369 domain-containing protein</fullName>
    </recommendedName>
</protein>
<evidence type="ECO:0000313" key="3">
    <source>
        <dbReference type="Proteomes" id="UP000501570"/>
    </source>
</evidence>
<accession>A0ABX6KMR4</accession>
<organism evidence="2 3">
    <name type="scientific">Chryseobacterium gallinarum</name>
    <dbReference type="NCBI Taxonomy" id="1324352"/>
    <lineage>
        <taxon>Bacteria</taxon>
        <taxon>Pseudomonadati</taxon>
        <taxon>Bacteroidota</taxon>
        <taxon>Flavobacteriia</taxon>
        <taxon>Flavobacteriales</taxon>
        <taxon>Weeksellaceae</taxon>
        <taxon>Chryseobacterium group</taxon>
        <taxon>Chryseobacterium</taxon>
    </lineage>
</organism>
<proteinExistence type="predicted"/>
<dbReference type="EMBL" id="CP050995">
    <property type="protein sequence ID" value="QIY89463.1"/>
    <property type="molecule type" value="Genomic_DNA"/>
</dbReference>
<evidence type="ECO:0000313" key="2">
    <source>
        <dbReference type="EMBL" id="QIY89463.1"/>
    </source>
</evidence>
<reference evidence="2 3" key="1">
    <citation type="submission" date="2019-09" db="EMBL/GenBank/DDBJ databases">
        <title>FDA dAtabase for Regulatory Grade micrObial Sequences (FDA-ARGOS): Supporting development and validation of Infectious Disease Dx tests.</title>
        <authorList>
            <person name="Sciortino C."/>
            <person name="Tallon L."/>
            <person name="Sadzewicz L."/>
            <person name="Vavikolanu K."/>
            <person name="Mehta A."/>
            <person name="Aluvathingal J."/>
            <person name="Nadendla S."/>
            <person name="Nandy P."/>
            <person name="Geyer C."/>
            <person name="Yan Y."/>
            <person name="Sichtig H."/>
        </authorList>
    </citation>
    <scope>NUCLEOTIDE SEQUENCE [LARGE SCALE GENOMIC DNA]</scope>
    <source>
        <strain evidence="2 3">FDAARGOS_636</strain>
    </source>
</reference>
<feature type="coiled-coil region" evidence="1">
    <location>
        <begin position="161"/>
        <end position="188"/>
    </location>
</feature>
<keyword evidence="1" id="KW-0175">Coiled coil</keyword>
<dbReference type="Proteomes" id="UP000501570">
    <property type="component" value="Chromosome"/>
</dbReference>
<gene>
    <name evidence="2" type="ORF">FOB44_01815</name>
</gene>
<keyword evidence="3" id="KW-1185">Reference proteome</keyword>
<sequence>MKKIIFSVGIFCFTSVFSQEKENKRYFPAEYVLKSAGDTIKAKVRNTGMYTNKKYSFATILFKMKMMDENGNTTWVPIDKVRYIKIVDENKLPHEYFASTDKFIQEKGLVEVVYEGKNINWYKAFDNSILSPGVQIIYYLVDKNKNILYQEKPFSDFRNNLKKLFKDRPDLQEKLKSAKTEKEHAELLQLYDEALE</sequence>
<name>A0ABX6KMR4_CHRGL</name>
<evidence type="ECO:0008006" key="4">
    <source>
        <dbReference type="Google" id="ProtNLM"/>
    </source>
</evidence>
<evidence type="ECO:0000256" key="1">
    <source>
        <dbReference type="SAM" id="Coils"/>
    </source>
</evidence>
<dbReference type="RefSeq" id="WP_168237440.1">
    <property type="nucleotide sequence ID" value="NZ_CP050995.1"/>
</dbReference>